<dbReference type="InterPro" id="IPR026319">
    <property type="entry name" value="ZC2HC1A/B-like"/>
</dbReference>
<dbReference type="Proteomes" id="UP000024635">
    <property type="component" value="Unassembled WGS sequence"/>
</dbReference>
<accession>A0A016WM04</accession>
<keyword evidence="3" id="KW-1185">Reference proteome</keyword>
<dbReference type="PANTHER" id="PTHR13555">
    <property type="entry name" value="C2H2 ZINC FINGER CGI-62-RELATED"/>
    <property type="match status" value="1"/>
</dbReference>
<dbReference type="AlphaFoldDB" id="A0A016WM04"/>
<protein>
    <submittedName>
        <fullName evidence="2">Uncharacterized protein</fullName>
    </submittedName>
</protein>
<comment type="caution">
    <text evidence="2">The sequence shown here is derived from an EMBL/GenBank/DDBJ whole genome shotgun (WGS) entry which is preliminary data.</text>
</comment>
<proteinExistence type="predicted"/>
<evidence type="ECO:0000313" key="3">
    <source>
        <dbReference type="Proteomes" id="UP000024635"/>
    </source>
</evidence>
<dbReference type="OrthoDB" id="265955at2759"/>
<evidence type="ECO:0000256" key="1">
    <source>
        <dbReference type="SAM" id="MobiDB-lite"/>
    </source>
</evidence>
<feature type="region of interest" description="Disordered" evidence="1">
    <location>
        <begin position="205"/>
        <end position="236"/>
    </location>
</feature>
<dbReference type="STRING" id="53326.A0A016WM04"/>
<organism evidence="2 3">
    <name type="scientific">Ancylostoma ceylanicum</name>
    <dbReference type="NCBI Taxonomy" id="53326"/>
    <lineage>
        <taxon>Eukaryota</taxon>
        <taxon>Metazoa</taxon>
        <taxon>Ecdysozoa</taxon>
        <taxon>Nematoda</taxon>
        <taxon>Chromadorea</taxon>
        <taxon>Rhabditida</taxon>
        <taxon>Rhabditina</taxon>
        <taxon>Rhabditomorpha</taxon>
        <taxon>Strongyloidea</taxon>
        <taxon>Ancylostomatidae</taxon>
        <taxon>Ancylostomatinae</taxon>
        <taxon>Ancylostoma</taxon>
    </lineage>
</organism>
<sequence length="236" mass="27012">MIRITFLTVFRTKAFAAIHEPKCLEKFHIENNKLPKSQRRSEPKRPPVVLDENGAIDVEATNEARWDNAQALLVQCEHCGRRFAVSWPLPTARLLFYSTLLHCWGTHLCIQNAHLLCLSARNANEIGSATLHKQFPNWAIEISPRDWGPSESKADVALSSLSQNHEEEHSFAGYLSHKRFISSTEWKRIAEDRISVHQRSCTAENPAKSIYKGKKKSRSVSTKRNGQNETQKRWVN</sequence>
<dbReference type="Pfam" id="PF13913">
    <property type="entry name" value="zf-C2HC_2"/>
    <property type="match status" value="1"/>
</dbReference>
<evidence type="ECO:0000313" key="2">
    <source>
        <dbReference type="EMBL" id="EYC40606.1"/>
    </source>
</evidence>
<dbReference type="EMBL" id="JARK01000204">
    <property type="protein sequence ID" value="EYC40606.1"/>
    <property type="molecule type" value="Genomic_DNA"/>
</dbReference>
<gene>
    <name evidence="2" type="primary">Acey_s0604.g543</name>
    <name evidence="2" type="synonym">Acey-M153.4</name>
    <name evidence="2" type="ORF">Y032_0604g543</name>
</gene>
<dbReference type="PANTHER" id="PTHR13555:SF68">
    <property type="entry name" value="ZINC FINGER PROTEIN 474"/>
    <property type="match status" value="1"/>
</dbReference>
<reference evidence="3" key="1">
    <citation type="journal article" date="2015" name="Nat. Genet.">
        <title>The genome and transcriptome of the zoonotic hookworm Ancylostoma ceylanicum identify infection-specific gene families.</title>
        <authorList>
            <person name="Schwarz E.M."/>
            <person name="Hu Y."/>
            <person name="Antoshechkin I."/>
            <person name="Miller M.M."/>
            <person name="Sternberg P.W."/>
            <person name="Aroian R.V."/>
        </authorList>
    </citation>
    <scope>NUCLEOTIDE SEQUENCE</scope>
    <source>
        <strain evidence="3">HY135</strain>
    </source>
</reference>
<feature type="compositionally biased region" description="Polar residues" evidence="1">
    <location>
        <begin position="219"/>
        <end position="229"/>
    </location>
</feature>
<name>A0A016WM04_9BILA</name>